<organism evidence="2 3">
    <name type="scientific">Brevibacillus fluminis</name>
    <dbReference type="NCBI Taxonomy" id="511487"/>
    <lineage>
        <taxon>Bacteria</taxon>
        <taxon>Bacillati</taxon>
        <taxon>Bacillota</taxon>
        <taxon>Bacilli</taxon>
        <taxon>Bacillales</taxon>
        <taxon>Paenibacillaceae</taxon>
        <taxon>Brevibacillus</taxon>
    </lineage>
</organism>
<dbReference type="Pfam" id="PF01370">
    <property type="entry name" value="Epimerase"/>
    <property type="match status" value="1"/>
</dbReference>
<keyword evidence="3" id="KW-1185">Reference proteome</keyword>
<dbReference type="InterPro" id="IPR001509">
    <property type="entry name" value="Epimerase_deHydtase"/>
</dbReference>
<dbReference type="GO" id="GO:0005737">
    <property type="term" value="C:cytoplasm"/>
    <property type="evidence" value="ECO:0007669"/>
    <property type="project" value="TreeGrafter"/>
</dbReference>
<name>A0A3M8DCV9_9BACL</name>
<dbReference type="SUPFAM" id="SSF51735">
    <property type="entry name" value="NAD(P)-binding Rossmann-fold domains"/>
    <property type="match status" value="1"/>
</dbReference>
<evidence type="ECO:0000313" key="2">
    <source>
        <dbReference type="EMBL" id="RNB85856.1"/>
    </source>
</evidence>
<dbReference type="InterPro" id="IPR051783">
    <property type="entry name" value="NAD(P)-dependent_oxidoreduct"/>
</dbReference>
<dbReference type="Proteomes" id="UP000271031">
    <property type="component" value="Unassembled WGS sequence"/>
</dbReference>
<evidence type="ECO:0000259" key="1">
    <source>
        <dbReference type="Pfam" id="PF01370"/>
    </source>
</evidence>
<dbReference type="AlphaFoldDB" id="A0A3M8DCV9"/>
<dbReference type="RefSeq" id="WP_122919268.1">
    <property type="nucleotide sequence ID" value="NZ_RHHQ01000013.1"/>
</dbReference>
<feature type="domain" description="NAD-dependent epimerase/dehydratase" evidence="1">
    <location>
        <begin position="4"/>
        <end position="208"/>
    </location>
</feature>
<dbReference type="EMBL" id="RHHQ01000013">
    <property type="protein sequence ID" value="RNB85856.1"/>
    <property type="molecule type" value="Genomic_DNA"/>
</dbReference>
<dbReference type="OrthoDB" id="9809586at2"/>
<dbReference type="PANTHER" id="PTHR48079:SF6">
    <property type="entry name" value="NAD(P)-BINDING DOMAIN-CONTAINING PROTEIN-RELATED"/>
    <property type="match status" value="1"/>
</dbReference>
<sequence>MEKILVLGGTRFFGKRLVHKLLESGADVTVATRGLTPDPFGQNVKRLVIDRDDARSLQAAAQTQDWDIVYDNICYSAQNALDANVAFDGRVGRYLLTSTLSVYDFGPKPLEEADFAPETYPIVPGTRADVTYQEGKRQAEAVFFQKASFPVAAVRFPIVLGEDDYTKRLHDQIERVSTGKLIGVPNPDALVSFILSDEAARFLSWLAKSDLTGPVNACSNGSITVGSLLHLIEEALGKRAVTATKTDAADHSPFGVPDSWHMSTAKAKQAGFTFNDLNDWLPQLVQKLSNN</sequence>
<dbReference type="InterPro" id="IPR036291">
    <property type="entry name" value="NAD(P)-bd_dom_sf"/>
</dbReference>
<protein>
    <submittedName>
        <fullName evidence="2">NAD-dependent epimerase/dehydratase family protein</fullName>
    </submittedName>
</protein>
<dbReference type="PANTHER" id="PTHR48079">
    <property type="entry name" value="PROTEIN YEEZ"/>
    <property type="match status" value="1"/>
</dbReference>
<accession>A0A3M8DCV9</accession>
<proteinExistence type="predicted"/>
<gene>
    <name evidence="2" type="ORF">EDM56_17810</name>
</gene>
<dbReference type="Gene3D" id="3.40.50.720">
    <property type="entry name" value="NAD(P)-binding Rossmann-like Domain"/>
    <property type="match status" value="1"/>
</dbReference>
<evidence type="ECO:0000313" key="3">
    <source>
        <dbReference type="Proteomes" id="UP000271031"/>
    </source>
</evidence>
<comment type="caution">
    <text evidence="2">The sequence shown here is derived from an EMBL/GenBank/DDBJ whole genome shotgun (WGS) entry which is preliminary data.</text>
</comment>
<reference evidence="2 3" key="1">
    <citation type="submission" date="2018-10" db="EMBL/GenBank/DDBJ databases">
        <title>Phylogenomics of Brevibacillus.</title>
        <authorList>
            <person name="Dunlap C."/>
        </authorList>
    </citation>
    <scope>NUCLEOTIDE SEQUENCE [LARGE SCALE GENOMIC DNA]</scope>
    <source>
        <strain evidence="2 3">JCM 15716</strain>
    </source>
</reference>
<dbReference type="GO" id="GO:0004029">
    <property type="term" value="F:aldehyde dehydrogenase (NAD+) activity"/>
    <property type="evidence" value="ECO:0007669"/>
    <property type="project" value="TreeGrafter"/>
</dbReference>